<comment type="similarity">
    <text evidence="5">Belongs to the universal ribosomal protein uL6 family.</text>
</comment>
<keyword evidence="1 5" id="KW-0689">Ribosomal protein</keyword>
<dbReference type="GO" id="GO:0019843">
    <property type="term" value="F:rRNA binding"/>
    <property type="evidence" value="ECO:0007669"/>
    <property type="project" value="UniProtKB-UniRule"/>
</dbReference>
<keyword evidence="2 5" id="KW-0687">Ribonucleoprotein</keyword>
<dbReference type="EMBL" id="KR233476">
    <property type="protein sequence ID" value="ALJ77712.1"/>
    <property type="molecule type" value="Genomic_DNA"/>
</dbReference>
<evidence type="ECO:0000313" key="8">
    <source>
        <dbReference type="EMBL" id="ALJ77712.1"/>
    </source>
</evidence>
<dbReference type="InterPro" id="IPR000702">
    <property type="entry name" value="Ribosomal_uL6-like"/>
</dbReference>
<accession>A0A0P0HDK9</accession>
<gene>
    <name evidence="8" type="primary">rplF</name>
</gene>
<evidence type="ECO:0000256" key="6">
    <source>
        <dbReference type="RuleBase" id="RU003870"/>
    </source>
</evidence>
<name>A0A0P0HDK9_9MOLU</name>
<dbReference type="InterPro" id="IPR036789">
    <property type="entry name" value="Ribosomal_uL6-like_a/b-dom_sf"/>
</dbReference>
<dbReference type="InterPro" id="IPR019906">
    <property type="entry name" value="Ribosomal_uL6_bac-type"/>
</dbReference>
<dbReference type="GO" id="GO:0002181">
    <property type="term" value="P:cytoplasmic translation"/>
    <property type="evidence" value="ECO:0007669"/>
    <property type="project" value="TreeGrafter"/>
</dbReference>
<proteinExistence type="inferred from homology"/>
<evidence type="ECO:0000256" key="2">
    <source>
        <dbReference type="ARBA" id="ARBA00023274"/>
    </source>
</evidence>
<dbReference type="Pfam" id="PF00347">
    <property type="entry name" value="Ribosomal_L6"/>
    <property type="match status" value="2"/>
</dbReference>
<evidence type="ECO:0000256" key="4">
    <source>
        <dbReference type="NCBIfam" id="TIGR03654"/>
    </source>
</evidence>
<reference evidence="8" key="1">
    <citation type="journal article" date="2016" name="Int. J. Syst. Evol. Microbiol.">
        <title>Multigene characterization of a new 'Candidatus Phytoplasma rubi'-related strain associated with blackberry witches' broom.</title>
        <authorList>
            <person name="Franova J."/>
            <person name="de Sousa E."/>
            <person name="Koloniuk I."/>
            <person name="Mimoso C."/>
            <person name="Matos J."/>
            <person name="Cardoso F."/>
            <person name="Contaldo N."/>
            <person name="Paltrinieri S."/>
            <person name="Bertaccini A."/>
        </authorList>
    </citation>
    <scope>NUCLEOTIDE SEQUENCE</scope>
    <source>
        <strain evidence="8">BlackPort</strain>
    </source>
</reference>
<evidence type="ECO:0000256" key="5">
    <source>
        <dbReference type="RuleBase" id="RU003869"/>
    </source>
</evidence>
<evidence type="ECO:0000256" key="3">
    <source>
        <dbReference type="ARBA" id="ARBA00035454"/>
    </source>
</evidence>
<dbReference type="InterPro" id="IPR020040">
    <property type="entry name" value="Ribosomal_uL6_a/b-dom"/>
</dbReference>
<dbReference type="PRINTS" id="PR00059">
    <property type="entry name" value="RIBOSOMALL6"/>
</dbReference>
<dbReference type="SUPFAM" id="SSF56053">
    <property type="entry name" value="Ribosomal protein L6"/>
    <property type="match status" value="2"/>
</dbReference>
<dbReference type="NCBIfam" id="TIGR03654">
    <property type="entry name" value="L6_bact"/>
    <property type="match status" value="1"/>
</dbReference>
<dbReference type="PANTHER" id="PTHR11655:SF14">
    <property type="entry name" value="LARGE RIBOSOMAL SUBUNIT PROTEIN UL6M"/>
    <property type="match status" value="1"/>
</dbReference>
<dbReference type="AlphaFoldDB" id="A0A0P0HDK9"/>
<organism evidence="8">
    <name type="scientific">Portuguese blackberry phytoplasma</name>
    <dbReference type="NCBI Taxonomy" id="1780207"/>
    <lineage>
        <taxon>Bacteria</taxon>
        <taxon>Bacillati</taxon>
        <taxon>Mycoplasmatota</taxon>
        <taxon>Mollicutes</taxon>
        <taxon>Acholeplasmatales</taxon>
        <taxon>Acholeplasmataceae</taxon>
        <taxon>Candidatus Phytoplasma</taxon>
        <taxon>16SrV (Elm yellows group)</taxon>
    </lineage>
</organism>
<evidence type="ECO:0000256" key="1">
    <source>
        <dbReference type="ARBA" id="ARBA00022980"/>
    </source>
</evidence>
<dbReference type="Gene3D" id="3.90.930.12">
    <property type="entry name" value="Ribosomal protein L6, alpha-beta domain"/>
    <property type="match status" value="2"/>
</dbReference>
<dbReference type="PIRSF" id="PIRSF002162">
    <property type="entry name" value="Ribosomal_L6"/>
    <property type="match status" value="1"/>
</dbReference>
<feature type="domain" description="Large ribosomal subunit protein uL6 alpha-beta" evidence="7">
    <location>
        <begin position="91"/>
        <end position="163"/>
    </location>
</feature>
<dbReference type="GO" id="GO:0022625">
    <property type="term" value="C:cytosolic large ribosomal subunit"/>
    <property type="evidence" value="ECO:0007669"/>
    <property type="project" value="UniProtKB-UniRule"/>
</dbReference>
<dbReference type="GO" id="GO:0003735">
    <property type="term" value="F:structural constituent of ribosome"/>
    <property type="evidence" value="ECO:0007669"/>
    <property type="project" value="UniProtKB-UniRule"/>
</dbReference>
<keyword evidence="6" id="KW-0699">rRNA-binding</keyword>
<sequence>MSRIGKKSISIPEGIKVEIGEQNLIHIESSSHKLKYQINPSLNIDIKDNLIKISRPNNEVFMKKIHGTTRALLFNMISGLTNLFVKKIEIVGLDYVVKKEGSNLIFNLGFSHVVFLPIPSDVEIEIIKNKQIIIRGIDKQFVGQVAAKILKLRKPEPYTGKGILLAGAYVHRKAGKSSKK</sequence>
<keyword evidence="6" id="KW-0694">RNA-binding</keyword>
<evidence type="ECO:0000259" key="7">
    <source>
        <dbReference type="Pfam" id="PF00347"/>
    </source>
</evidence>
<comment type="function">
    <text evidence="6">This protein binds to the 23S rRNA, and is important in its secondary structure. It is located near the subunit interface in the base of the L7/L12 stalk, and near the tRNA binding site of the peptidyltransferase center.</text>
</comment>
<dbReference type="PANTHER" id="PTHR11655">
    <property type="entry name" value="60S/50S RIBOSOMAL PROTEIN L6/L9"/>
    <property type="match status" value="1"/>
</dbReference>
<protein>
    <recommendedName>
        <fullName evidence="3 4">50S ribosomal protein L6</fullName>
    </recommendedName>
</protein>
<feature type="domain" description="Large ribosomal subunit protein uL6 alpha-beta" evidence="7">
    <location>
        <begin position="11"/>
        <end position="81"/>
    </location>
</feature>